<proteinExistence type="predicted"/>
<evidence type="ECO:0000256" key="1">
    <source>
        <dbReference type="SAM" id="MobiDB-lite"/>
    </source>
</evidence>
<sequence length="60" mass="7273">MYLETEQSFENIHPIMVWMYKNKREPRNRRSNDGLDVRKQGRVEKTSIQPRFGCTKTRES</sequence>
<evidence type="ECO:0000313" key="3">
    <source>
        <dbReference type="Proteomes" id="UP000679950"/>
    </source>
</evidence>
<feature type="compositionally biased region" description="Basic and acidic residues" evidence="1">
    <location>
        <begin position="23"/>
        <end position="45"/>
    </location>
</feature>
<keyword evidence="3" id="KW-1185">Reference proteome</keyword>
<accession>A0ABQ4KGQ9</accession>
<gene>
    <name evidence="2" type="ORF">J8TS2_14740</name>
</gene>
<dbReference type="EMBL" id="BORB01000010">
    <property type="protein sequence ID" value="GIN57155.1"/>
    <property type="molecule type" value="Genomic_DNA"/>
</dbReference>
<organism evidence="2 3">
    <name type="scientific">Lederbergia ruris</name>
    <dbReference type="NCBI Taxonomy" id="217495"/>
    <lineage>
        <taxon>Bacteria</taxon>
        <taxon>Bacillati</taxon>
        <taxon>Bacillota</taxon>
        <taxon>Bacilli</taxon>
        <taxon>Bacillales</taxon>
        <taxon>Bacillaceae</taxon>
        <taxon>Lederbergia</taxon>
    </lineage>
</organism>
<reference evidence="2 3" key="1">
    <citation type="submission" date="2021-03" db="EMBL/GenBank/DDBJ databases">
        <title>Antimicrobial resistance genes in bacteria isolated from Japanese honey, and their potential for conferring macrolide and lincosamide resistance in the American foulbrood pathogen Paenibacillus larvae.</title>
        <authorList>
            <person name="Okamoto M."/>
            <person name="Kumagai M."/>
            <person name="Kanamori H."/>
            <person name="Takamatsu D."/>
        </authorList>
    </citation>
    <scope>NUCLEOTIDE SEQUENCE [LARGE SCALE GENOMIC DNA]</scope>
    <source>
        <strain evidence="2 3">J8TS2</strain>
    </source>
</reference>
<dbReference type="Proteomes" id="UP000679950">
    <property type="component" value="Unassembled WGS sequence"/>
</dbReference>
<comment type="caution">
    <text evidence="2">The sequence shown here is derived from an EMBL/GenBank/DDBJ whole genome shotgun (WGS) entry which is preliminary data.</text>
</comment>
<name>A0ABQ4KGQ9_9BACI</name>
<feature type="region of interest" description="Disordered" evidence="1">
    <location>
        <begin position="23"/>
        <end position="60"/>
    </location>
</feature>
<evidence type="ECO:0000313" key="2">
    <source>
        <dbReference type="EMBL" id="GIN57155.1"/>
    </source>
</evidence>
<protein>
    <submittedName>
        <fullName evidence="2">Uncharacterized protein</fullName>
    </submittedName>
</protein>